<organism evidence="6 7">
    <name type="scientific">Bogoriella caseilytica</name>
    <dbReference type="NCBI Taxonomy" id="56055"/>
    <lineage>
        <taxon>Bacteria</taxon>
        <taxon>Bacillati</taxon>
        <taxon>Actinomycetota</taxon>
        <taxon>Actinomycetes</taxon>
        <taxon>Micrococcales</taxon>
        <taxon>Bogoriellaceae</taxon>
        <taxon>Bogoriella</taxon>
    </lineage>
</organism>
<dbReference type="InterPro" id="IPR050109">
    <property type="entry name" value="HTH-type_TetR-like_transc_reg"/>
</dbReference>
<dbReference type="PANTHER" id="PTHR30055:SF234">
    <property type="entry name" value="HTH-TYPE TRANSCRIPTIONAL REGULATOR BETI"/>
    <property type="match status" value="1"/>
</dbReference>
<dbReference type="InterPro" id="IPR009057">
    <property type="entry name" value="Homeodomain-like_sf"/>
</dbReference>
<dbReference type="PRINTS" id="PR00455">
    <property type="entry name" value="HTHTETR"/>
</dbReference>
<dbReference type="EMBL" id="RKHK01000001">
    <property type="protein sequence ID" value="ROR72803.1"/>
    <property type="molecule type" value="Genomic_DNA"/>
</dbReference>
<evidence type="ECO:0000259" key="5">
    <source>
        <dbReference type="PROSITE" id="PS50977"/>
    </source>
</evidence>
<evidence type="ECO:0000256" key="2">
    <source>
        <dbReference type="ARBA" id="ARBA00023125"/>
    </source>
</evidence>
<keyword evidence="1" id="KW-0805">Transcription regulation</keyword>
<dbReference type="GO" id="GO:0000976">
    <property type="term" value="F:transcription cis-regulatory region binding"/>
    <property type="evidence" value="ECO:0007669"/>
    <property type="project" value="TreeGrafter"/>
</dbReference>
<gene>
    <name evidence="6" type="ORF">EDD31_1163</name>
</gene>
<dbReference type="Proteomes" id="UP000280668">
    <property type="component" value="Unassembled WGS sequence"/>
</dbReference>
<dbReference type="GO" id="GO:0003700">
    <property type="term" value="F:DNA-binding transcription factor activity"/>
    <property type="evidence" value="ECO:0007669"/>
    <property type="project" value="TreeGrafter"/>
</dbReference>
<protein>
    <submittedName>
        <fullName evidence="6">TetR family transcriptional regulator</fullName>
    </submittedName>
</protein>
<feature type="domain" description="HTH tetR-type" evidence="5">
    <location>
        <begin position="5"/>
        <end position="65"/>
    </location>
</feature>
<accession>A0A3N2BC21</accession>
<reference evidence="6 7" key="1">
    <citation type="submission" date="2018-11" db="EMBL/GenBank/DDBJ databases">
        <title>Sequencing the genomes of 1000 actinobacteria strains.</title>
        <authorList>
            <person name="Klenk H.-P."/>
        </authorList>
    </citation>
    <scope>NUCLEOTIDE SEQUENCE [LARGE SCALE GENOMIC DNA]</scope>
    <source>
        <strain evidence="6 7">DSM 11294</strain>
    </source>
</reference>
<dbReference type="AlphaFoldDB" id="A0A3N2BC21"/>
<evidence type="ECO:0000256" key="1">
    <source>
        <dbReference type="ARBA" id="ARBA00023015"/>
    </source>
</evidence>
<evidence type="ECO:0000313" key="7">
    <source>
        <dbReference type="Proteomes" id="UP000280668"/>
    </source>
</evidence>
<comment type="caution">
    <text evidence="6">The sequence shown here is derived from an EMBL/GenBank/DDBJ whole genome shotgun (WGS) entry which is preliminary data.</text>
</comment>
<sequence length="225" mass="23543">MSGKNATRERLLDATLVTVAEHGVAKASARTIAARAEVNPALIFYHFGSVEDLLGAACRRGAEQRVATHRAALHEVESFSDLVDVARRIHVTEREAGHVAVLGQLLAGTRSHEALAGAISDGLGVWVQEVEAVLHRVFSGTVLSGVVDVPGLAHAMSAAFIGLELYEGAAPRGAERALASLESLAGIIAVIDDLGPLERRVLERRLRSVPRPGPAGPPDPAEGGA</sequence>
<evidence type="ECO:0000256" key="4">
    <source>
        <dbReference type="PROSITE-ProRule" id="PRU00335"/>
    </source>
</evidence>
<dbReference type="RefSeq" id="WP_123303317.1">
    <property type="nucleotide sequence ID" value="NZ_RKHK01000001.1"/>
</dbReference>
<proteinExistence type="predicted"/>
<dbReference type="InterPro" id="IPR001647">
    <property type="entry name" value="HTH_TetR"/>
</dbReference>
<dbReference type="OrthoDB" id="3474596at2"/>
<name>A0A3N2BC21_9MICO</name>
<dbReference type="Gene3D" id="1.10.357.10">
    <property type="entry name" value="Tetracycline Repressor, domain 2"/>
    <property type="match status" value="1"/>
</dbReference>
<evidence type="ECO:0000313" key="6">
    <source>
        <dbReference type="EMBL" id="ROR72803.1"/>
    </source>
</evidence>
<feature type="DNA-binding region" description="H-T-H motif" evidence="4">
    <location>
        <begin position="28"/>
        <end position="47"/>
    </location>
</feature>
<keyword evidence="7" id="KW-1185">Reference proteome</keyword>
<evidence type="ECO:0000256" key="3">
    <source>
        <dbReference type="ARBA" id="ARBA00023163"/>
    </source>
</evidence>
<dbReference type="PROSITE" id="PS50977">
    <property type="entry name" value="HTH_TETR_2"/>
    <property type="match status" value="1"/>
</dbReference>
<dbReference type="SUPFAM" id="SSF46689">
    <property type="entry name" value="Homeodomain-like"/>
    <property type="match status" value="1"/>
</dbReference>
<keyword evidence="3" id="KW-0804">Transcription</keyword>
<dbReference type="PANTHER" id="PTHR30055">
    <property type="entry name" value="HTH-TYPE TRANSCRIPTIONAL REGULATOR RUTR"/>
    <property type="match status" value="1"/>
</dbReference>
<dbReference type="Pfam" id="PF00440">
    <property type="entry name" value="TetR_N"/>
    <property type="match status" value="1"/>
</dbReference>
<keyword evidence="2 4" id="KW-0238">DNA-binding</keyword>